<comment type="similarity">
    <text evidence="1 5">Belongs to the glycosyl hydrolase 68 family.</text>
</comment>
<dbReference type="EMBL" id="VHJK01000001">
    <property type="protein sequence ID" value="TRD12680.1"/>
    <property type="molecule type" value="Genomic_DNA"/>
</dbReference>
<keyword evidence="7" id="KW-1185">Reference proteome</keyword>
<name>A0A547PEV5_9SPHN</name>
<comment type="cofactor">
    <cofactor evidence="3">
        <name>Ca(2+)</name>
        <dbReference type="ChEBI" id="CHEBI:29108"/>
    </cofactor>
</comment>
<sequence length="331" mass="36295">MWPIQDRDGRVASIHGRELWMALTAPDRGDPSLRHFEAKIRLIERRSGKWFDLGDVLPEFMVDYEREWAGSAVTDGEGVSLYFTAAGTNQRPGGYQQRLVETHAIIGADGLPDAWTAPSASISELAPEYMLADAHEGEAGKIKAFRDPANFRDPADGQEYLIFTASLAGTDSHYNGAVGIARRADDGWKLLPPLIHADGVNNELERAHVVYHKGSYYAFWVTQSSTFAPDLNQAPNGLYGMVSDSLLGEYRPLNGTGLVLANPEEEPLQSYSWFVTSELLVSSFVDFRGLKGEPVPTDPAEANRLFGGVPAPLLKLTIDGDRCELAETVEA</sequence>
<dbReference type="InterPro" id="IPR003469">
    <property type="entry name" value="Glyco_hydro_68"/>
</dbReference>
<dbReference type="SUPFAM" id="SSF75005">
    <property type="entry name" value="Arabinanase/levansucrase/invertase"/>
    <property type="match status" value="1"/>
</dbReference>
<evidence type="ECO:0000313" key="6">
    <source>
        <dbReference type="EMBL" id="TRD12680.1"/>
    </source>
</evidence>
<dbReference type="InterPro" id="IPR023296">
    <property type="entry name" value="Glyco_hydro_beta-prop_sf"/>
</dbReference>
<proteinExistence type="inferred from homology"/>
<dbReference type="GO" id="GO:0046872">
    <property type="term" value="F:metal ion binding"/>
    <property type="evidence" value="ECO:0007669"/>
    <property type="project" value="UniProtKB-KW"/>
</dbReference>
<comment type="caution">
    <text evidence="6">The sequence shown here is derived from an EMBL/GenBank/DDBJ whole genome shotgun (WGS) entry which is preliminary data.</text>
</comment>
<dbReference type="OrthoDB" id="3359526at2"/>
<keyword evidence="3" id="KW-0479">Metal-binding</keyword>
<dbReference type="Pfam" id="PF02435">
    <property type="entry name" value="Glyco_hydro_68"/>
    <property type="match status" value="2"/>
</dbReference>
<evidence type="ECO:0000256" key="5">
    <source>
        <dbReference type="RuleBase" id="RU361220"/>
    </source>
</evidence>
<evidence type="ECO:0000256" key="2">
    <source>
        <dbReference type="PIRSR" id="PIRSR603469-2"/>
    </source>
</evidence>
<gene>
    <name evidence="6" type="ORF">FGU71_03025</name>
</gene>
<feature type="site" description="Transition state stabilizer" evidence="4">
    <location>
        <position position="147"/>
    </location>
</feature>
<dbReference type="GO" id="GO:0009758">
    <property type="term" value="P:carbohydrate utilization"/>
    <property type="evidence" value="ECO:0007669"/>
    <property type="project" value="InterPro"/>
</dbReference>
<evidence type="ECO:0000256" key="4">
    <source>
        <dbReference type="PIRSR" id="PIRSR603469-4"/>
    </source>
</evidence>
<accession>A0A547PEV5</accession>
<protein>
    <submittedName>
        <fullName evidence="6">Glycoside hydrolase family 68 protein</fullName>
    </submittedName>
</protein>
<feature type="binding site" evidence="2">
    <location>
        <begin position="203"/>
        <end position="205"/>
    </location>
    <ligand>
        <name>substrate</name>
    </ligand>
</feature>
<evidence type="ECO:0000256" key="1">
    <source>
        <dbReference type="ARBA" id="ARBA00006775"/>
    </source>
</evidence>
<dbReference type="Proteomes" id="UP000316343">
    <property type="component" value="Unassembled WGS sequence"/>
</dbReference>
<organism evidence="6 7">
    <name type="scientific">Erythrobacter insulae</name>
    <dbReference type="NCBI Taxonomy" id="2584124"/>
    <lineage>
        <taxon>Bacteria</taxon>
        <taxon>Pseudomonadati</taxon>
        <taxon>Pseudomonadota</taxon>
        <taxon>Alphaproteobacteria</taxon>
        <taxon>Sphingomonadales</taxon>
        <taxon>Erythrobacteraceae</taxon>
        <taxon>Erythrobacter/Porphyrobacter group</taxon>
        <taxon>Erythrobacter</taxon>
    </lineage>
</organism>
<dbReference type="Gene3D" id="2.115.10.20">
    <property type="entry name" value="Glycosyl hydrolase domain, family 43"/>
    <property type="match status" value="1"/>
</dbReference>
<keyword evidence="3" id="KW-0106">Calcium</keyword>
<dbReference type="GO" id="GO:0016787">
    <property type="term" value="F:hydrolase activity"/>
    <property type="evidence" value="ECO:0007669"/>
    <property type="project" value="UniProtKB-KW"/>
</dbReference>
<dbReference type="GO" id="GO:0050053">
    <property type="term" value="F:levansucrase activity"/>
    <property type="evidence" value="ECO:0007669"/>
    <property type="project" value="InterPro"/>
</dbReference>
<dbReference type="CDD" id="cd08997">
    <property type="entry name" value="GH68"/>
    <property type="match status" value="1"/>
</dbReference>
<evidence type="ECO:0000313" key="7">
    <source>
        <dbReference type="Proteomes" id="UP000316343"/>
    </source>
</evidence>
<reference evidence="6 7" key="1">
    <citation type="submission" date="2019-06" db="EMBL/GenBank/DDBJ databases">
        <title>Erythrobacter insulae sp. nov., isolated from a tidal flat.</title>
        <authorList>
            <person name="Yoon J.-H."/>
        </authorList>
    </citation>
    <scope>NUCLEOTIDE SEQUENCE [LARGE SCALE GENOMIC DNA]</scope>
    <source>
        <strain evidence="6 7">JBTF-M21</strain>
    </source>
</reference>
<feature type="binding site" evidence="3">
    <location>
        <position position="175"/>
    </location>
    <ligand>
        <name>Ca(2+)</name>
        <dbReference type="ChEBI" id="CHEBI:29108"/>
        <label>1</label>
    </ligand>
</feature>
<dbReference type="AlphaFoldDB" id="A0A547PEV5"/>
<keyword evidence="6" id="KW-0378">Hydrolase</keyword>
<evidence type="ECO:0000256" key="3">
    <source>
        <dbReference type="PIRSR" id="PIRSR603469-3"/>
    </source>
</evidence>